<dbReference type="SUPFAM" id="SSF53092">
    <property type="entry name" value="Creatinase/prolidase N-terminal domain"/>
    <property type="match status" value="1"/>
</dbReference>
<dbReference type="GO" id="GO:0008235">
    <property type="term" value="F:metalloexopeptidase activity"/>
    <property type="evidence" value="ECO:0007669"/>
    <property type="project" value="UniProtKB-ARBA"/>
</dbReference>
<evidence type="ECO:0000313" key="9">
    <source>
        <dbReference type="Proteomes" id="UP001210502"/>
    </source>
</evidence>
<evidence type="ECO:0000259" key="6">
    <source>
        <dbReference type="Pfam" id="PF00557"/>
    </source>
</evidence>
<keyword evidence="5" id="KW-0464">Manganese</keyword>
<reference evidence="8" key="1">
    <citation type="submission" date="2023-01" db="EMBL/GenBank/DDBJ databases">
        <title>Sequencing of the bacterial strains from artisanal fermented milk Matsoni.</title>
        <authorList>
            <person name="Rozman V."/>
            <person name="Accetto T."/>
            <person name="Bogovic Matijasic B."/>
        </authorList>
    </citation>
    <scope>NUCLEOTIDE SEQUENCE</scope>
    <source>
        <strain evidence="8">Lbl333</strain>
    </source>
</reference>
<evidence type="ECO:0000256" key="1">
    <source>
        <dbReference type="ARBA" id="ARBA00001936"/>
    </source>
</evidence>
<evidence type="ECO:0000256" key="5">
    <source>
        <dbReference type="ARBA" id="ARBA00023211"/>
    </source>
</evidence>
<dbReference type="InterPro" id="IPR001714">
    <property type="entry name" value="Pept_M24_MAP"/>
</dbReference>
<dbReference type="RefSeq" id="WP_271024757.1">
    <property type="nucleotide sequence ID" value="NZ_JAQIEY010000025.1"/>
</dbReference>
<evidence type="ECO:0000256" key="4">
    <source>
        <dbReference type="ARBA" id="ARBA00022801"/>
    </source>
</evidence>
<dbReference type="CDD" id="cd01092">
    <property type="entry name" value="APP-like"/>
    <property type="match status" value="1"/>
</dbReference>
<dbReference type="Proteomes" id="UP001210502">
    <property type="component" value="Unassembled WGS sequence"/>
</dbReference>
<dbReference type="Pfam" id="PF00557">
    <property type="entry name" value="Peptidase_M24"/>
    <property type="match status" value="1"/>
</dbReference>
<evidence type="ECO:0000259" key="7">
    <source>
        <dbReference type="Pfam" id="PF01321"/>
    </source>
</evidence>
<keyword evidence="3" id="KW-0479">Metal-binding</keyword>
<dbReference type="Gene3D" id="3.90.230.10">
    <property type="entry name" value="Creatinase/methionine aminopeptidase superfamily"/>
    <property type="match status" value="1"/>
</dbReference>
<dbReference type="EMBL" id="JAQIEY010000025">
    <property type="protein sequence ID" value="MDA3768332.1"/>
    <property type="molecule type" value="Genomic_DNA"/>
</dbReference>
<comment type="caution">
    <text evidence="8">The sequence shown here is derived from an EMBL/GenBank/DDBJ whole genome shotgun (WGS) entry which is preliminary data.</text>
</comment>
<keyword evidence="4" id="KW-0378">Hydrolase</keyword>
<dbReference type="PRINTS" id="PR00599">
    <property type="entry name" value="MAPEPTIDASE"/>
</dbReference>
<dbReference type="Pfam" id="PF01321">
    <property type="entry name" value="Creatinase_N"/>
    <property type="match status" value="1"/>
</dbReference>
<dbReference type="AlphaFoldDB" id="A0AAW5YZ19"/>
<dbReference type="PANTHER" id="PTHR46112">
    <property type="entry name" value="AMINOPEPTIDASE"/>
    <property type="match status" value="1"/>
</dbReference>
<dbReference type="InterPro" id="IPR036005">
    <property type="entry name" value="Creatinase/aminopeptidase-like"/>
</dbReference>
<dbReference type="PROSITE" id="PS00491">
    <property type="entry name" value="PROLINE_PEPTIDASE"/>
    <property type="match status" value="1"/>
</dbReference>
<dbReference type="GO" id="GO:0004177">
    <property type="term" value="F:aminopeptidase activity"/>
    <property type="evidence" value="ECO:0007669"/>
    <property type="project" value="UniProtKB-KW"/>
</dbReference>
<organism evidence="8 9">
    <name type="scientific">Lactobacillus delbrueckii</name>
    <dbReference type="NCBI Taxonomy" id="1584"/>
    <lineage>
        <taxon>Bacteria</taxon>
        <taxon>Bacillati</taxon>
        <taxon>Bacillota</taxon>
        <taxon>Bacilli</taxon>
        <taxon>Lactobacillales</taxon>
        <taxon>Lactobacillaceae</taxon>
        <taxon>Lactobacillus</taxon>
    </lineage>
</organism>
<dbReference type="GO" id="GO:0046872">
    <property type="term" value="F:metal ion binding"/>
    <property type="evidence" value="ECO:0007669"/>
    <property type="project" value="UniProtKB-KW"/>
</dbReference>
<comment type="cofactor">
    <cofactor evidence="1">
        <name>Mn(2+)</name>
        <dbReference type="ChEBI" id="CHEBI:29035"/>
    </cofactor>
</comment>
<accession>A0AAW5YZ19</accession>
<evidence type="ECO:0000256" key="2">
    <source>
        <dbReference type="ARBA" id="ARBA00008766"/>
    </source>
</evidence>
<feature type="domain" description="Peptidase M24" evidence="6">
    <location>
        <begin position="152"/>
        <end position="352"/>
    </location>
</feature>
<keyword evidence="8" id="KW-0645">Protease</keyword>
<dbReference type="SUPFAM" id="SSF55920">
    <property type="entry name" value="Creatinase/aminopeptidase"/>
    <property type="match status" value="1"/>
</dbReference>
<dbReference type="PANTHER" id="PTHR46112:SF10">
    <property type="entry name" value="DIPEPTIDASE YKVY-RELATED"/>
    <property type="match status" value="1"/>
</dbReference>
<dbReference type="Gene3D" id="3.40.350.10">
    <property type="entry name" value="Creatinase/prolidase N-terminal domain"/>
    <property type="match status" value="1"/>
</dbReference>
<dbReference type="InterPro" id="IPR000994">
    <property type="entry name" value="Pept_M24"/>
</dbReference>
<gene>
    <name evidence="8" type="ORF">PF586_07725</name>
</gene>
<sequence>MKEERKLTWKEHLSSLSSYLDEKGIDLAYVADPVDIAYLTGYSSWTEERVFALLVSRTSQALLLAPAINEGEVKQTAWADRACFYQDGENPWEKAKERMTAWPKGFWAPEARTVTLSHYRTIKEVFPEANLAADISSWLARQRMIKSPAEIEKLQAAGRQADQALELAFALLKAGQGMSESELALELDYQLKRQGIGDLSFPLIVQAGESAARVSGLPSQKGVQAGDMVIFDLGIMKDGYASDVSRTVALGEISPAKREIYNVVRRAQEAAAKAARPGMTAGELDQVARGVIEDAGYGQYFTHRLGHGIGMQVHEQPNLQPGSEQKLEAGMCFSIEPGIYLPGVGGVRIEDCGWLGEDGFHPFTKTSKDLLSLGEK</sequence>
<dbReference type="InterPro" id="IPR000587">
    <property type="entry name" value="Creatinase_N"/>
</dbReference>
<keyword evidence="8" id="KW-0031">Aminopeptidase</keyword>
<feature type="domain" description="Creatinase N-terminal" evidence="7">
    <location>
        <begin position="14"/>
        <end position="145"/>
    </location>
</feature>
<evidence type="ECO:0000256" key="3">
    <source>
        <dbReference type="ARBA" id="ARBA00022723"/>
    </source>
</evidence>
<dbReference type="InterPro" id="IPR029149">
    <property type="entry name" value="Creatin/AminoP/Spt16_N"/>
</dbReference>
<comment type="similarity">
    <text evidence="2">Belongs to the peptidase M24B family.</text>
</comment>
<proteinExistence type="inferred from homology"/>
<name>A0AAW5YZ19_9LACO</name>
<protein>
    <submittedName>
        <fullName evidence="8">Aminopeptidase P family protein</fullName>
    </submittedName>
</protein>
<dbReference type="InterPro" id="IPR001131">
    <property type="entry name" value="Peptidase_M24B_aminopep-P_CS"/>
</dbReference>
<dbReference type="InterPro" id="IPR050659">
    <property type="entry name" value="Peptidase_M24B"/>
</dbReference>
<evidence type="ECO:0000313" key="8">
    <source>
        <dbReference type="EMBL" id="MDA3768332.1"/>
    </source>
</evidence>